<dbReference type="Gene3D" id="3.30.420.10">
    <property type="entry name" value="Ribonuclease H-like superfamily/Ribonuclease H"/>
    <property type="match status" value="1"/>
</dbReference>
<dbReference type="Pfam" id="PF00665">
    <property type="entry name" value="rve"/>
    <property type="match status" value="1"/>
</dbReference>
<dbReference type="Proteomes" id="UP000254088">
    <property type="component" value="Unassembled WGS sequence"/>
</dbReference>
<dbReference type="GO" id="GO:0003676">
    <property type="term" value="F:nucleic acid binding"/>
    <property type="evidence" value="ECO:0007669"/>
    <property type="project" value="InterPro"/>
</dbReference>
<dbReference type="InterPro" id="IPR050900">
    <property type="entry name" value="Transposase_IS3/IS150/IS904"/>
</dbReference>
<dbReference type="PANTHER" id="PTHR46889">
    <property type="entry name" value="TRANSPOSASE INSF FOR INSERTION SEQUENCE IS3B-RELATED"/>
    <property type="match status" value="1"/>
</dbReference>
<dbReference type="InterPro" id="IPR001584">
    <property type="entry name" value="Integrase_cat-core"/>
</dbReference>
<dbReference type="PROSITE" id="PS50994">
    <property type="entry name" value="INTEGRASE"/>
    <property type="match status" value="1"/>
</dbReference>
<evidence type="ECO:0000259" key="1">
    <source>
        <dbReference type="PROSITE" id="PS50994"/>
    </source>
</evidence>
<proteinExistence type="predicted"/>
<organism evidence="2 3">
    <name type="scientific">Escherichia coli</name>
    <dbReference type="NCBI Taxonomy" id="562"/>
    <lineage>
        <taxon>Bacteria</taxon>
        <taxon>Pseudomonadati</taxon>
        <taxon>Pseudomonadota</taxon>
        <taxon>Gammaproteobacteria</taxon>
        <taxon>Enterobacterales</taxon>
        <taxon>Enterobacteriaceae</taxon>
        <taxon>Escherichia</taxon>
    </lineage>
</organism>
<sequence length="217" mass="25260">MCQVFGVYRSGYYNWVQHEPSDRKQSDERLKLEIKVAHIRTRETYEPGGSRRSWQRMASSLVVTDWHVFRKELRLRCKQKRKFRATTNSNHNLPVAPNLLNQTFAPTAPNQVWVADLTYVATQEGWLYLAGIKDVYTCEIVGYAMGERMTKELTGKALFMALRSQRPPAGLIHHSERGSQYCAYDYRVIQEQFGLKHQCRVKVTVTTTLRWKASGER</sequence>
<accession>A0A377E2M7</accession>
<protein>
    <submittedName>
        <fullName evidence="2">IS600 orfB family protein</fullName>
    </submittedName>
</protein>
<dbReference type="AlphaFoldDB" id="A0A377E2M7"/>
<dbReference type="NCBIfam" id="NF033516">
    <property type="entry name" value="transpos_IS3"/>
    <property type="match status" value="1"/>
</dbReference>
<evidence type="ECO:0000313" key="2">
    <source>
        <dbReference type="EMBL" id="STM57523.1"/>
    </source>
</evidence>
<name>A0A377E2M7_ECOLX</name>
<dbReference type="SUPFAM" id="SSF53098">
    <property type="entry name" value="Ribonuclease H-like"/>
    <property type="match status" value="1"/>
</dbReference>
<dbReference type="EMBL" id="UGEX01000002">
    <property type="protein sequence ID" value="STM57523.1"/>
    <property type="molecule type" value="Genomic_DNA"/>
</dbReference>
<gene>
    <name evidence="2" type="primary">insM_B</name>
    <name evidence="2" type="ORF">NCTC10429_04100</name>
</gene>
<dbReference type="InterPro" id="IPR048020">
    <property type="entry name" value="Transpos_IS3"/>
</dbReference>
<reference evidence="2 3" key="1">
    <citation type="submission" date="2018-06" db="EMBL/GenBank/DDBJ databases">
        <authorList>
            <consortium name="Pathogen Informatics"/>
            <person name="Doyle S."/>
        </authorList>
    </citation>
    <scope>NUCLEOTIDE SEQUENCE [LARGE SCALE GENOMIC DNA]</scope>
    <source>
        <strain evidence="2 3">NCTC10429</strain>
    </source>
</reference>
<feature type="domain" description="Integrase catalytic" evidence="1">
    <location>
        <begin position="105"/>
        <end position="217"/>
    </location>
</feature>
<dbReference type="InterPro" id="IPR012337">
    <property type="entry name" value="RNaseH-like_sf"/>
</dbReference>
<dbReference type="InterPro" id="IPR036397">
    <property type="entry name" value="RNaseH_sf"/>
</dbReference>
<dbReference type="PANTHER" id="PTHR46889:SF4">
    <property type="entry name" value="TRANSPOSASE INSO FOR INSERTION SEQUENCE ELEMENT IS911B-RELATED"/>
    <property type="match status" value="1"/>
</dbReference>
<dbReference type="GO" id="GO:0015074">
    <property type="term" value="P:DNA integration"/>
    <property type="evidence" value="ECO:0007669"/>
    <property type="project" value="InterPro"/>
</dbReference>
<evidence type="ECO:0000313" key="3">
    <source>
        <dbReference type="Proteomes" id="UP000254088"/>
    </source>
</evidence>